<dbReference type="SUPFAM" id="SSF48576">
    <property type="entry name" value="Terpenoid synthases"/>
    <property type="match status" value="1"/>
</dbReference>
<proteinExistence type="inferred from homology"/>
<feature type="transmembrane region" description="Helical" evidence="7">
    <location>
        <begin position="357"/>
        <end position="375"/>
    </location>
</feature>
<dbReference type="Pfam" id="PF19086">
    <property type="entry name" value="Terpene_syn_C_2"/>
    <property type="match status" value="1"/>
</dbReference>
<evidence type="ECO:0000256" key="5">
    <source>
        <dbReference type="ARBA" id="ARBA00023239"/>
    </source>
</evidence>
<dbReference type="OrthoDB" id="6486656at2759"/>
<dbReference type="GO" id="GO:0046872">
    <property type="term" value="F:metal ion binding"/>
    <property type="evidence" value="ECO:0007669"/>
    <property type="project" value="UniProtKB-KW"/>
</dbReference>
<dbReference type="HOGENOM" id="CLU_042538_5_0_1"/>
<comment type="similarity">
    <text evidence="2 6">Belongs to the terpene synthase family.</text>
</comment>
<dbReference type="InterPro" id="IPR034686">
    <property type="entry name" value="Terpene_cyclase-like_2"/>
</dbReference>
<protein>
    <recommendedName>
        <fullName evidence="6">Terpene synthase</fullName>
        <ecNumber evidence="6">4.2.3.-</ecNumber>
    </recommendedName>
</protein>
<keyword evidence="7" id="KW-0472">Membrane</keyword>
<keyword evidence="5 6" id="KW-0456">Lyase</keyword>
<evidence type="ECO:0000256" key="4">
    <source>
        <dbReference type="ARBA" id="ARBA00022842"/>
    </source>
</evidence>
<keyword evidence="4 6" id="KW-0460">Magnesium</keyword>
<evidence type="ECO:0000313" key="8">
    <source>
        <dbReference type="EMBL" id="KIK78251.1"/>
    </source>
</evidence>
<dbReference type="PANTHER" id="PTHR35201:SF4">
    <property type="entry name" value="BETA-PINACENE SYNTHASE-RELATED"/>
    <property type="match status" value="1"/>
</dbReference>
<dbReference type="InParanoid" id="A0A0D0D3V4"/>
<accession>A0A0D0D3V4</accession>
<dbReference type="GO" id="GO:0008299">
    <property type="term" value="P:isoprenoid biosynthetic process"/>
    <property type="evidence" value="ECO:0007669"/>
    <property type="project" value="UniProtKB-ARBA"/>
</dbReference>
<sequence length="384" mass="44436">MSTLEFERGRARKERDNAGMYKYWNKPGGDISPHFKEIETEFNAWVNRTFSGRSLIETHEAEVPLLAALSYPLQTYQALRVTTYYLMATLIFEMATDHSSSTEAMNLSQSFMDTLRNGGSGKTLFHPLVDIVRREIMPIVKPAVNAFHWPQFITANQRFAENIVREARVREAHLKEDAASNVHSYMNMRRETVGIRPFYVLIRSVRHLYIPDHVLVHPLIQEMENLSSNMIIITNDVYSFKKEYASNGALTNILMVIQNDPTIDHLDLQERIFYAAKLFKATLDRLHTCRGALPSFSDADLDRQVSSYADCLMDCIVGNIEWSIVSRRYNLFANETDRKNNIVRLDSRNRDFVSRPLMISIFFIMLSILFVYIPAQPLSHIFYV</sequence>
<evidence type="ECO:0000256" key="6">
    <source>
        <dbReference type="RuleBase" id="RU366034"/>
    </source>
</evidence>
<reference evidence="9" key="2">
    <citation type="submission" date="2015-01" db="EMBL/GenBank/DDBJ databases">
        <title>Evolutionary Origins and Diversification of the Mycorrhizal Mutualists.</title>
        <authorList>
            <consortium name="DOE Joint Genome Institute"/>
            <consortium name="Mycorrhizal Genomics Consortium"/>
            <person name="Kohler A."/>
            <person name="Kuo A."/>
            <person name="Nagy L.G."/>
            <person name="Floudas D."/>
            <person name="Copeland A."/>
            <person name="Barry K.W."/>
            <person name="Cichocki N."/>
            <person name="Veneault-Fourrey C."/>
            <person name="LaButti K."/>
            <person name="Lindquist E.A."/>
            <person name="Lipzen A."/>
            <person name="Lundell T."/>
            <person name="Morin E."/>
            <person name="Murat C."/>
            <person name="Riley R."/>
            <person name="Ohm R."/>
            <person name="Sun H."/>
            <person name="Tunlid A."/>
            <person name="Henrissat B."/>
            <person name="Grigoriev I.V."/>
            <person name="Hibbett D.S."/>
            <person name="Martin F."/>
        </authorList>
    </citation>
    <scope>NUCLEOTIDE SEQUENCE [LARGE SCALE GENOMIC DNA]</scope>
    <source>
        <strain evidence="9">Ve08.2h10</strain>
    </source>
</reference>
<dbReference type="EC" id="4.2.3.-" evidence="6"/>
<evidence type="ECO:0000256" key="1">
    <source>
        <dbReference type="ARBA" id="ARBA00001946"/>
    </source>
</evidence>
<evidence type="ECO:0000256" key="2">
    <source>
        <dbReference type="ARBA" id="ARBA00006333"/>
    </source>
</evidence>
<dbReference type="Gene3D" id="1.10.600.10">
    <property type="entry name" value="Farnesyl Diphosphate Synthase"/>
    <property type="match status" value="1"/>
</dbReference>
<dbReference type="PANTHER" id="PTHR35201">
    <property type="entry name" value="TERPENE SYNTHASE"/>
    <property type="match status" value="1"/>
</dbReference>
<name>A0A0D0D3V4_9AGAM</name>
<keyword evidence="7" id="KW-1133">Transmembrane helix</keyword>
<keyword evidence="3 6" id="KW-0479">Metal-binding</keyword>
<dbReference type="Proteomes" id="UP000054538">
    <property type="component" value="Unassembled WGS sequence"/>
</dbReference>
<organism evidence="8 9">
    <name type="scientific">Paxillus rubicundulus Ve08.2h10</name>
    <dbReference type="NCBI Taxonomy" id="930991"/>
    <lineage>
        <taxon>Eukaryota</taxon>
        <taxon>Fungi</taxon>
        <taxon>Dikarya</taxon>
        <taxon>Basidiomycota</taxon>
        <taxon>Agaricomycotina</taxon>
        <taxon>Agaricomycetes</taxon>
        <taxon>Agaricomycetidae</taxon>
        <taxon>Boletales</taxon>
        <taxon>Paxilineae</taxon>
        <taxon>Paxillaceae</taxon>
        <taxon>Paxillus</taxon>
    </lineage>
</organism>
<dbReference type="EMBL" id="KN826653">
    <property type="protein sequence ID" value="KIK78251.1"/>
    <property type="molecule type" value="Genomic_DNA"/>
</dbReference>
<keyword evidence="9" id="KW-1185">Reference proteome</keyword>
<dbReference type="InterPro" id="IPR008949">
    <property type="entry name" value="Isoprenoid_synthase_dom_sf"/>
</dbReference>
<reference evidence="8 9" key="1">
    <citation type="submission" date="2014-04" db="EMBL/GenBank/DDBJ databases">
        <authorList>
            <consortium name="DOE Joint Genome Institute"/>
            <person name="Kuo A."/>
            <person name="Kohler A."/>
            <person name="Jargeat P."/>
            <person name="Nagy L.G."/>
            <person name="Floudas D."/>
            <person name="Copeland A."/>
            <person name="Barry K.W."/>
            <person name="Cichocki N."/>
            <person name="Veneault-Fourrey C."/>
            <person name="LaButti K."/>
            <person name="Lindquist E.A."/>
            <person name="Lipzen A."/>
            <person name="Lundell T."/>
            <person name="Morin E."/>
            <person name="Murat C."/>
            <person name="Sun H."/>
            <person name="Tunlid A."/>
            <person name="Henrissat B."/>
            <person name="Grigoriev I.V."/>
            <person name="Hibbett D.S."/>
            <person name="Martin F."/>
            <person name="Nordberg H.P."/>
            <person name="Cantor M.N."/>
            <person name="Hua S.X."/>
        </authorList>
    </citation>
    <scope>NUCLEOTIDE SEQUENCE [LARGE SCALE GENOMIC DNA]</scope>
    <source>
        <strain evidence="8 9">Ve08.2h10</strain>
    </source>
</reference>
<keyword evidence="7" id="KW-0812">Transmembrane</keyword>
<evidence type="ECO:0000313" key="9">
    <source>
        <dbReference type="Proteomes" id="UP000054538"/>
    </source>
</evidence>
<dbReference type="AlphaFoldDB" id="A0A0D0D3V4"/>
<comment type="cofactor">
    <cofactor evidence="1 6">
        <name>Mg(2+)</name>
        <dbReference type="ChEBI" id="CHEBI:18420"/>
    </cofactor>
</comment>
<dbReference type="GO" id="GO:0010333">
    <property type="term" value="F:terpene synthase activity"/>
    <property type="evidence" value="ECO:0007669"/>
    <property type="project" value="InterPro"/>
</dbReference>
<evidence type="ECO:0000256" key="3">
    <source>
        <dbReference type="ARBA" id="ARBA00022723"/>
    </source>
</evidence>
<gene>
    <name evidence="8" type="ORF">PAXRUDRAFT_834646</name>
</gene>
<evidence type="ECO:0000256" key="7">
    <source>
        <dbReference type="SAM" id="Phobius"/>
    </source>
</evidence>